<dbReference type="Proteomes" id="UP000821845">
    <property type="component" value="Chromosome 10"/>
</dbReference>
<reference evidence="1" key="1">
    <citation type="submission" date="2020-05" db="EMBL/GenBank/DDBJ databases">
        <title>Large-scale comparative analyses of tick genomes elucidate their genetic diversity and vector capacities.</title>
        <authorList>
            <person name="Jia N."/>
            <person name="Wang J."/>
            <person name="Shi W."/>
            <person name="Du L."/>
            <person name="Sun Y."/>
            <person name="Zhan W."/>
            <person name="Jiang J."/>
            <person name="Wang Q."/>
            <person name="Zhang B."/>
            <person name="Ji P."/>
            <person name="Sakyi L.B."/>
            <person name="Cui X."/>
            <person name="Yuan T."/>
            <person name="Jiang B."/>
            <person name="Yang W."/>
            <person name="Lam T.T.-Y."/>
            <person name="Chang Q."/>
            <person name="Ding S."/>
            <person name="Wang X."/>
            <person name="Zhu J."/>
            <person name="Ruan X."/>
            <person name="Zhao L."/>
            <person name="Wei J."/>
            <person name="Que T."/>
            <person name="Du C."/>
            <person name="Cheng J."/>
            <person name="Dai P."/>
            <person name="Han X."/>
            <person name="Huang E."/>
            <person name="Gao Y."/>
            <person name="Liu J."/>
            <person name="Shao H."/>
            <person name="Ye R."/>
            <person name="Li L."/>
            <person name="Wei W."/>
            <person name="Wang X."/>
            <person name="Wang C."/>
            <person name="Yang T."/>
            <person name="Huo Q."/>
            <person name="Li W."/>
            <person name="Guo W."/>
            <person name="Chen H."/>
            <person name="Zhou L."/>
            <person name="Ni X."/>
            <person name="Tian J."/>
            <person name="Zhou Y."/>
            <person name="Sheng Y."/>
            <person name="Liu T."/>
            <person name="Pan Y."/>
            <person name="Xia L."/>
            <person name="Li J."/>
            <person name="Zhao F."/>
            <person name="Cao W."/>
        </authorList>
    </citation>
    <scope>NUCLEOTIDE SEQUENCE</scope>
    <source>
        <strain evidence="1">Hyas-2018</strain>
    </source>
</reference>
<evidence type="ECO:0000313" key="2">
    <source>
        <dbReference type="Proteomes" id="UP000821845"/>
    </source>
</evidence>
<sequence>MHGQTTTAQEWLDNGGIESRYPGLKLASPCTAEWGDVPRGQSPCCCIIQSLSEWNRALFYGSFQLQELKAPGELSLLRIAPRDQQTEQHGRDARLLFHALLSQHLCVVSVDLDEALIEGSGLGECRERVLSVLRQNTSLRTLNLGSLFSDYRFLQEDVFAAISTTTQLQELVISATAEAVPCLVDLLCSLLYTVRLTTLSIAGISFYEQDCEPLLDALQSNRTVVDLSLHCSILRSRNSADAFDFAQATVSSLSVSLKGLKPENCASFFFVAPVIESLKTISVSGVALDELLEVCRTVDSTRMSEKVRFEEQYLVSSEALGLLHEFREQVCHIILSSFHDPSVDAFRNDVQLVCSWYNLATLRLDLSQATLDDFATMYSLCGYLNATTALRKLTLSGCDKPDLSGCLPAENGPHSLLLGVVFSNEGLRTVQVSQIRLGDINLHFVADAVICNETLCGLDISSWDNSENDLLVRILADGIQNNLSLLRLRLPNSDGGDTEAEGRADIEAVLSRNVGYVTCAAHFVACELDTRRCMLALQCISKSRALIDRVQELAQVDETQATQLVLVLAA</sequence>
<dbReference type="EMBL" id="CM023490">
    <property type="protein sequence ID" value="KAH6943739.1"/>
    <property type="molecule type" value="Genomic_DNA"/>
</dbReference>
<accession>A0ACB7TC57</accession>
<protein>
    <submittedName>
        <fullName evidence="1">Uncharacterized protein</fullName>
    </submittedName>
</protein>
<name>A0ACB7TC57_HYAAI</name>
<organism evidence="1 2">
    <name type="scientific">Hyalomma asiaticum</name>
    <name type="common">Tick</name>
    <dbReference type="NCBI Taxonomy" id="266040"/>
    <lineage>
        <taxon>Eukaryota</taxon>
        <taxon>Metazoa</taxon>
        <taxon>Ecdysozoa</taxon>
        <taxon>Arthropoda</taxon>
        <taxon>Chelicerata</taxon>
        <taxon>Arachnida</taxon>
        <taxon>Acari</taxon>
        <taxon>Parasitiformes</taxon>
        <taxon>Ixodida</taxon>
        <taxon>Ixodoidea</taxon>
        <taxon>Ixodidae</taxon>
        <taxon>Hyalomminae</taxon>
        <taxon>Hyalomma</taxon>
    </lineage>
</organism>
<keyword evidence="2" id="KW-1185">Reference proteome</keyword>
<proteinExistence type="predicted"/>
<evidence type="ECO:0000313" key="1">
    <source>
        <dbReference type="EMBL" id="KAH6943739.1"/>
    </source>
</evidence>
<comment type="caution">
    <text evidence="1">The sequence shown here is derived from an EMBL/GenBank/DDBJ whole genome shotgun (WGS) entry which is preliminary data.</text>
</comment>
<gene>
    <name evidence="1" type="ORF">HPB50_026090</name>
</gene>